<feature type="compositionally biased region" description="Basic and acidic residues" evidence="1">
    <location>
        <begin position="28"/>
        <end position="51"/>
    </location>
</feature>
<organism evidence="2 3">
    <name type="scientific">Polyplax serrata</name>
    <name type="common">Common mouse louse</name>
    <dbReference type="NCBI Taxonomy" id="468196"/>
    <lineage>
        <taxon>Eukaryota</taxon>
        <taxon>Metazoa</taxon>
        <taxon>Ecdysozoa</taxon>
        <taxon>Arthropoda</taxon>
        <taxon>Hexapoda</taxon>
        <taxon>Insecta</taxon>
        <taxon>Pterygota</taxon>
        <taxon>Neoptera</taxon>
        <taxon>Paraneoptera</taxon>
        <taxon>Psocodea</taxon>
        <taxon>Troctomorpha</taxon>
        <taxon>Phthiraptera</taxon>
        <taxon>Anoplura</taxon>
        <taxon>Polyplacidae</taxon>
        <taxon>Polyplax</taxon>
    </lineage>
</organism>
<name>A0ABR1B1U1_POLSC</name>
<comment type="caution">
    <text evidence="2">The sequence shown here is derived from an EMBL/GenBank/DDBJ whole genome shotgun (WGS) entry which is preliminary data.</text>
</comment>
<evidence type="ECO:0000256" key="1">
    <source>
        <dbReference type="SAM" id="MobiDB-lite"/>
    </source>
</evidence>
<feature type="compositionally biased region" description="Basic and acidic residues" evidence="1">
    <location>
        <begin position="159"/>
        <end position="193"/>
    </location>
</feature>
<feature type="region of interest" description="Disordered" evidence="1">
    <location>
        <begin position="280"/>
        <end position="302"/>
    </location>
</feature>
<feature type="region of interest" description="Disordered" evidence="1">
    <location>
        <begin position="143"/>
        <end position="247"/>
    </location>
</feature>
<proteinExistence type="predicted"/>
<dbReference type="Proteomes" id="UP001359485">
    <property type="component" value="Unassembled WGS sequence"/>
</dbReference>
<gene>
    <name evidence="2" type="ORF">RUM44_004077</name>
</gene>
<protein>
    <submittedName>
        <fullName evidence="2">Uncharacterized protein</fullName>
    </submittedName>
</protein>
<dbReference type="EMBL" id="JAWJWF010000004">
    <property type="protein sequence ID" value="KAK6633470.1"/>
    <property type="molecule type" value="Genomic_DNA"/>
</dbReference>
<feature type="compositionally biased region" description="Basic and acidic residues" evidence="1">
    <location>
        <begin position="202"/>
        <end position="213"/>
    </location>
</feature>
<evidence type="ECO:0000313" key="2">
    <source>
        <dbReference type="EMBL" id="KAK6633470.1"/>
    </source>
</evidence>
<reference evidence="2 3" key="1">
    <citation type="submission" date="2023-09" db="EMBL/GenBank/DDBJ databases">
        <title>Genomes of two closely related lineages of the louse Polyplax serrata with different host specificities.</title>
        <authorList>
            <person name="Martinu J."/>
            <person name="Tarabai H."/>
            <person name="Stefka J."/>
            <person name="Hypsa V."/>
        </authorList>
    </citation>
    <scope>NUCLEOTIDE SEQUENCE [LARGE SCALE GENOMIC DNA]</scope>
    <source>
        <strain evidence="2">98ZLc_SE</strain>
    </source>
</reference>
<feature type="compositionally biased region" description="Basic and acidic residues" evidence="1">
    <location>
        <begin position="288"/>
        <end position="302"/>
    </location>
</feature>
<accession>A0ABR1B1U1</accession>
<feature type="region of interest" description="Disordered" evidence="1">
    <location>
        <begin position="22"/>
        <end position="58"/>
    </location>
</feature>
<evidence type="ECO:0000313" key="3">
    <source>
        <dbReference type="Proteomes" id="UP001359485"/>
    </source>
</evidence>
<sequence length="302" mass="34290">MEQWCQSPLNLVKKSKPVAIVAPSSKISESKSEDDSDEKSESREEGEDGSRSKSSNSAKYYIDRLLEKDDNNDRATPTRCSNNFYSMLSDLSSTEQQVLAATYMRDLMINMQNPYLRFSNYGGYPSPFLGAYENYKRLMMAEESAEKEASPEEESQNTSKDDPYPFLRERLNARPVYAEKDRGESPKSGQRNDTEEEDENVDGERKPHYEKEVLCGAYKAQAKSDCGDSDEPLNLRVSSEEPLDFSKKSSSFLLHSGPVVPLTLNLKSPEYENLVKPLVLTIPNPQERTSKQKKERSSKSKR</sequence>
<keyword evidence="3" id="KW-1185">Reference proteome</keyword>